<comment type="caution">
    <text evidence="1">The sequence shown here is derived from an EMBL/GenBank/DDBJ whole genome shotgun (WGS) entry which is preliminary data.</text>
</comment>
<protein>
    <submittedName>
        <fullName evidence="1">Uncharacterized protein</fullName>
    </submittedName>
</protein>
<name>A0AAD7B0R4_9AGAR</name>
<accession>A0AAD7B0R4</accession>
<organism evidence="1 2">
    <name type="scientific">Roridomyces roridus</name>
    <dbReference type="NCBI Taxonomy" id="1738132"/>
    <lineage>
        <taxon>Eukaryota</taxon>
        <taxon>Fungi</taxon>
        <taxon>Dikarya</taxon>
        <taxon>Basidiomycota</taxon>
        <taxon>Agaricomycotina</taxon>
        <taxon>Agaricomycetes</taxon>
        <taxon>Agaricomycetidae</taxon>
        <taxon>Agaricales</taxon>
        <taxon>Marasmiineae</taxon>
        <taxon>Mycenaceae</taxon>
        <taxon>Roridomyces</taxon>
    </lineage>
</organism>
<keyword evidence="2" id="KW-1185">Reference proteome</keyword>
<sequence length="318" mass="34981">MAGSINLRGRHHLGGFRDACDVFWGYSGKALHTDYAPQPIAVVACVPAVFGRLIALRSLVWKCEVSFDLNSDVPSAGLPSLTDLTVAKCDPSFFGVLSRMRLPSLRTLVAGEKEYVWEVIRDHGQKLVDVTCCSSDVLSPQFFEHCPNVKSLTLYFHRTNSSEFPEATAFSSDGVLANQLNKISVKSGCLVGICFPSLREVEVNSCKWPINERDIAKNQWVRWAEGLLETGISLSDKNGKKWRPRLKILGLVVAVSRCSAVCTPLASYDEFHTHNQNVLSTGTDLGILGITDPVPAIGICLADKWLGNQIDHFHLLVI</sequence>
<evidence type="ECO:0000313" key="2">
    <source>
        <dbReference type="Proteomes" id="UP001221142"/>
    </source>
</evidence>
<reference evidence="1" key="1">
    <citation type="submission" date="2023-03" db="EMBL/GenBank/DDBJ databases">
        <title>Massive genome expansion in bonnet fungi (Mycena s.s.) driven by repeated elements and novel gene families across ecological guilds.</title>
        <authorList>
            <consortium name="Lawrence Berkeley National Laboratory"/>
            <person name="Harder C.B."/>
            <person name="Miyauchi S."/>
            <person name="Viragh M."/>
            <person name="Kuo A."/>
            <person name="Thoen E."/>
            <person name="Andreopoulos B."/>
            <person name="Lu D."/>
            <person name="Skrede I."/>
            <person name="Drula E."/>
            <person name="Henrissat B."/>
            <person name="Morin E."/>
            <person name="Kohler A."/>
            <person name="Barry K."/>
            <person name="LaButti K."/>
            <person name="Morin E."/>
            <person name="Salamov A."/>
            <person name="Lipzen A."/>
            <person name="Mereny Z."/>
            <person name="Hegedus B."/>
            <person name="Baldrian P."/>
            <person name="Stursova M."/>
            <person name="Weitz H."/>
            <person name="Taylor A."/>
            <person name="Grigoriev I.V."/>
            <person name="Nagy L.G."/>
            <person name="Martin F."/>
            <person name="Kauserud H."/>
        </authorList>
    </citation>
    <scope>NUCLEOTIDE SEQUENCE</scope>
    <source>
        <strain evidence="1">9284</strain>
    </source>
</reference>
<dbReference type="EMBL" id="JARKIF010000051">
    <property type="protein sequence ID" value="KAJ7607148.1"/>
    <property type="molecule type" value="Genomic_DNA"/>
</dbReference>
<dbReference type="InterPro" id="IPR032675">
    <property type="entry name" value="LRR_dom_sf"/>
</dbReference>
<dbReference type="AlphaFoldDB" id="A0AAD7B0R4"/>
<evidence type="ECO:0000313" key="1">
    <source>
        <dbReference type="EMBL" id="KAJ7607148.1"/>
    </source>
</evidence>
<proteinExistence type="predicted"/>
<gene>
    <name evidence="1" type="ORF">FB45DRAFT_877851</name>
</gene>
<dbReference type="Proteomes" id="UP001221142">
    <property type="component" value="Unassembled WGS sequence"/>
</dbReference>
<dbReference type="Gene3D" id="3.80.10.10">
    <property type="entry name" value="Ribonuclease Inhibitor"/>
    <property type="match status" value="1"/>
</dbReference>